<dbReference type="PANTHER" id="PTHR11960:SF66">
    <property type="entry name" value="EUKARYOTIC TRANSLATION INITIATION FACTOR 4E TYPE 3"/>
    <property type="match status" value="1"/>
</dbReference>
<keyword evidence="2" id="KW-0810">Translation regulation</keyword>
<dbReference type="GeneID" id="92069516"/>
<keyword evidence="8" id="KW-1185">Reference proteome</keyword>
<feature type="compositionally biased region" description="Polar residues" evidence="6">
    <location>
        <begin position="11"/>
        <end position="31"/>
    </location>
</feature>
<comment type="similarity">
    <text evidence="5">Belongs to the eukaryotic initiation factor 4E family.</text>
</comment>
<keyword evidence="1 5" id="KW-0396">Initiation factor</keyword>
<evidence type="ECO:0000256" key="6">
    <source>
        <dbReference type="SAM" id="MobiDB-lite"/>
    </source>
</evidence>
<evidence type="ECO:0000256" key="1">
    <source>
        <dbReference type="ARBA" id="ARBA00022540"/>
    </source>
</evidence>
<dbReference type="Pfam" id="PF01652">
    <property type="entry name" value="IF4E"/>
    <property type="match status" value="1"/>
</dbReference>
<dbReference type="Proteomes" id="UP001391051">
    <property type="component" value="Unassembled WGS sequence"/>
</dbReference>
<name>A0ABR1QV19_9PEZI</name>
<dbReference type="InterPro" id="IPR001040">
    <property type="entry name" value="TIF_eIF_4E"/>
</dbReference>
<evidence type="ECO:0000256" key="4">
    <source>
        <dbReference type="ARBA" id="ARBA00022917"/>
    </source>
</evidence>
<dbReference type="RefSeq" id="XP_066705347.1">
    <property type="nucleotide sequence ID" value="XM_066836454.1"/>
</dbReference>
<accession>A0ABR1QV19</accession>
<gene>
    <name evidence="7" type="ORF">PG986_000232</name>
</gene>
<feature type="region of interest" description="Disordered" evidence="6">
    <location>
        <begin position="209"/>
        <end position="232"/>
    </location>
</feature>
<dbReference type="SUPFAM" id="SSF55418">
    <property type="entry name" value="eIF4e-like"/>
    <property type="match status" value="1"/>
</dbReference>
<comment type="caution">
    <text evidence="7">The sequence shown here is derived from an EMBL/GenBank/DDBJ whole genome shotgun (WGS) entry which is preliminary data.</text>
</comment>
<evidence type="ECO:0000256" key="3">
    <source>
        <dbReference type="ARBA" id="ARBA00022884"/>
    </source>
</evidence>
<dbReference type="Gene3D" id="3.30.760.10">
    <property type="entry name" value="RNA Cap, Translation Initiation Factor Eif4e"/>
    <property type="match status" value="1"/>
</dbReference>
<feature type="region of interest" description="Disordered" evidence="6">
    <location>
        <begin position="1"/>
        <end position="33"/>
    </location>
</feature>
<sequence length="232" mass="26328">MAARPTLFTRGLSSLSQTSDTGSPNVSSPAEQRSDALRNFQKTMRPLHTHHVWDVYFDRTRSPPEDGAYQVSFEKLDTKIESVQDFWRYNNNFPVDQIKMRESVYLFKNGFKPVWEDRRNILGGSWTFRVPKANGSEFWDRVQLMAISEALQSVLDEEVNRRHAGVRARAAARQPEAEARQLLLQEALGPRRLQGSPELQAVLDSQKKANETANKANANENVKVTPATEEAA</sequence>
<feature type="compositionally biased region" description="Low complexity" evidence="6">
    <location>
        <begin position="211"/>
        <end position="225"/>
    </location>
</feature>
<evidence type="ECO:0000313" key="8">
    <source>
        <dbReference type="Proteomes" id="UP001391051"/>
    </source>
</evidence>
<evidence type="ECO:0000256" key="5">
    <source>
        <dbReference type="RuleBase" id="RU004374"/>
    </source>
</evidence>
<evidence type="ECO:0000313" key="7">
    <source>
        <dbReference type="EMBL" id="KAK7965955.1"/>
    </source>
</evidence>
<dbReference type="EMBL" id="JAQQWE010000001">
    <property type="protein sequence ID" value="KAK7965955.1"/>
    <property type="molecule type" value="Genomic_DNA"/>
</dbReference>
<keyword evidence="4 5" id="KW-0648">Protein biosynthesis</keyword>
<protein>
    <submittedName>
        <fullName evidence="7">Uncharacterized protein</fullName>
    </submittedName>
</protein>
<dbReference type="InterPro" id="IPR023398">
    <property type="entry name" value="TIF_eIF4e-like"/>
</dbReference>
<evidence type="ECO:0000256" key="2">
    <source>
        <dbReference type="ARBA" id="ARBA00022845"/>
    </source>
</evidence>
<proteinExistence type="inferred from homology"/>
<keyword evidence="3 5" id="KW-0694">RNA-binding</keyword>
<organism evidence="7 8">
    <name type="scientific">Apiospora aurea</name>
    <dbReference type="NCBI Taxonomy" id="335848"/>
    <lineage>
        <taxon>Eukaryota</taxon>
        <taxon>Fungi</taxon>
        <taxon>Dikarya</taxon>
        <taxon>Ascomycota</taxon>
        <taxon>Pezizomycotina</taxon>
        <taxon>Sordariomycetes</taxon>
        <taxon>Xylariomycetidae</taxon>
        <taxon>Amphisphaeriales</taxon>
        <taxon>Apiosporaceae</taxon>
        <taxon>Apiospora</taxon>
    </lineage>
</organism>
<dbReference type="PANTHER" id="PTHR11960">
    <property type="entry name" value="EUKARYOTIC TRANSLATION INITIATION FACTOR 4E RELATED"/>
    <property type="match status" value="1"/>
</dbReference>
<reference evidence="7 8" key="1">
    <citation type="submission" date="2023-01" db="EMBL/GenBank/DDBJ databases">
        <title>Analysis of 21 Apiospora genomes using comparative genomics revels a genus with tremendous synthesis potential of carbohydrate active enzymes and secondary metabolites.</title>
        <authorList>
            <person name="Sorensen T."/>
        </authorList>
    </citation>
    <scope>NUCLEOTIDE SEQUENCE [LARGE SCALE GENOMIC DNA]</scope>
    <source>
        <strain evidence="7 8">CBS 24483</strain>
    </source>
</reference>